<dbReference type="Pfam" id="PF17006">
    <property type="entry name" value="DUF5087"/>
    <property type="match status" value="1"/>
</dbReference>
<comment type="caution">
    <text evidence="1">The sequence shown here is derived from an EMBL/GenBank/DDBJ whole genome shotgun (WGS) entry which is preliminary data.</text>
</comment>
<sequence length="517" mass="61003">MARNKKQTTNLNDFDTIKFEKKDTKYKEEGTLNLNDKIKELEDKILSQSIIINSLLLQIKDLSNKKHTVKSFDDINDLFIPTKSDKEIKLENLELKKKSTNIVKENMESKDKIIHFNENLSDDLPNVKKVKKEEVKSGYRAKRTGEKATAEDIKKSTENINEIVEEFDDKENKKFADLGIENLHKEIIDIFTKTKQKTDFKDNFTIQQFVEYSSMAFEFKLDNRKRHTIKNPMKLYVNQFQDKILTYLISNINSLSLREVCTTLFYINCEIDEKYKMVLAMDIILRLKERSKMLYMLSALFNNVFSDGNNDLSTAIMSIASHQHSIEMDLYQENEEIKKFLEIIKINFNLFKGSRGLFKMLDDLILCNFSNKTHASDKLEDKEKGLLNVINYDKTCIFYEYDVKAWVVRLICHILDWDFTYNKVILEKLNIKENAYHTLLAIYLGIDAYYKFTMEDSSVKSLFTEFMYIMNDASEVSQLLYAFLKEIDEEKAEEYLCFYRTTLGFEKVFKLNKLKLF</sequence>
<dbReference type="VEuPathDB" id="MicrosporidiaDB:EHP00_394"/>
<dbReference type="EMBL" id="MNPJ01000001">
    <property type="protein sequence ID" value="OQS55852.1"/>
    <property type="molecule type" value="Genomic_DNA"/>
</dbReference>
<proteinExistence type="predicted"/>
<organism evidence="1 2">
    <name type="scientific">Ecytonucleospora hepatopenaei</name>
    <dbReference type="NCBI Taxonomy" id="646526"/>
    <lineage>
        <taxon>Eukaryota</taxon>
        <taxon>Fungi</taxon>
        <taxon>Fungi incertae sedis</taxon>
        <taxon>Microsporidia</taxon>
        <taxon>Enterocytozoonidae</taxon>
        <taxon>Ecytonucleospora</taxon>
    </lineage>
</organism>
<protein>
    <submittedName>
        <fullName evidence="1">Uncharacterized protein</fullName>
    </submittedName>
</protein>
<name>A0A1W0E9G6_9MICR</name>
<dbReference type="OrthoDB" id="2186859at2759"/>
<dbReference type="InterPro" id="IPR031543">
    <property type="entry name" value="DUF5087"/>
</dbReference>
<dbReference type="Proteomes" id="UP000192758">
    <property type="component" value="Unassembled WGS sequence"/>
</dbReference>
<gene>
    <name evidence="1" type="ORF">EHP00_394</name>
</gene>
<dbReference type="AlphaFoldDB" id="A0A1W0E9G6"/>
<evidence type="ECO:0000313" key="1">
    <source>
        <dbReference type="EMBL" id="OQS55852.1"/>
    </source>
</evidence>
<accession>A0A1W0E9G6</accession>
<keyword evidence="2" id="KW-1185">Reference proteome</keyword>
<reference evidence="1 2" key="1">
    <citation type="journal article" date="2017" name="Environ. Microbiol.">
        <title>Decay of the glycolytic pathway and adaptation to intranuclear parasitism within Enterocytozoonidae microsporidia.</title>
        <authorList>
            <person name="Wiredu Boakye D."/>
            <person name="Jaroenlak P."/>
            <person name="Prachumwat A."/>
            <person name="Williams T.A."/>
            <person name="Bateman K.S."/>
            <person name="Itsathitphaisarn O."/>
            <person name="Sritunyalucksana K."/>
            <person name="Paszkiewicz K.H."/>
            <person name="Moore K.A."/>
            <person name="Stentiford G.D."/>
            <person name="Williams B.A."/>
        </authorList>
    </citation>
    <scope>NUCLEOTIDE SEQUENCE [LARGE SCALE GENOMIC DNA]</scope>
    <source>
        <strain evidence="1 2">TH1</strain>
    </source>
</reference>
<evidence type="ECO:0000313" key="2">
    <source>
        <dbReference type="Proteomes" id="UP000192758"/>
    </source>
</evidence>